<dbReference type="Gene3D" id="3.40.120.10">
    <property type="entry name" value="Alpha-D-Glucose-1,6-Bisphosphate, subunit A, domain 3"/>
    <property type="match status" value="3"/>
</dbReference>
<comment type="pathway">
    <text evidence="3">Nucleotide-sugar biosynthesis; GDP-alpha-D-mannose biosynthesis; alpha-D-mannose 1-phosphate from D-fructose 6-phosphate: step 2/2.</text>
</comment>
<dbReference type="Pfam" id="PF02880">
    <property type="entry name" value="PGM_PMM_III"/>
    <property type="match status" value="1"/>
</dbReference>
<evidence type="ECO:0000256" key="3">
    <source>
        <dbReference type="ARBA" id="ARBA00004699"/>
    </source>
</evidence>
<keyword evidence="17" id="KW-1185">Reference proteome</keyword>
<dbReference type="Pfam" id="PF00408">
    <property type="entry name" value="PGM_PMM_IV"/>
    <property type="match status" value="1"/>
</dbReference>
<sequence length="455" mass="51156">MDELQCFKTYDIRGEVDITINHDIVLRIAQAVATWLKPKRIVIGCDSRLTSEEYKQTLAKGLIRSGVDVIDIGMVGTEEVYFATRLLNADGGIQITASHNPANYNGMKIVREQARPVSNDNGLLEIKALALANDFTPAAQPGNYQRCDHRDAWVEHLMSYITTPLKRPLRVVVNAGNGAAGPAFDAIEKALHKQHAAVEFIKLHFDPDGHFPAGVPNPMLEENRFDTRAAVVLYKADLGIAWDGDFDRCFFFDSHGDFIESYYLVGLLAAWFLEQNPGETIIHDPRLMWNTRQIISQCWGVAVESKTGHAFIKDAMRRENAIYGGEMSGHHYFRSFGYCDSGMIPALLMIQLLNTNQKKLSELIAERIKSFPISGEINITVKNPLAVMKHIETELLPLCLSQSDCDGLSMEFTHWRFNLRSSNTEPLLRLNVESRNDKALMQEKTSMLLSLIESL</sequence>
<evidence type="ECO:0000256" key="11">
    <source>
        <dbReference type="RuleBase" id="RU004326"/>
    </source>
</evidence>
<comment type="caution">
    <text evidence="16">The sequence shown here is derived from an EMBL/GenBank/DDBJ whole genome shotgun (WGS) entry which is preliminary data.</text>
</comment>
<proteinExistence type="inferred from homology"/>
<evidence type="ECO:0000256" key="5">
    <source>
        <dbReference type="ARBA" id="ARBA00012730"/>
    </source>
</evidence>
<dbReference type="PRINTS" id="PR00509">
    <property type="entry name" value="PGMPMM"/>
</dbReference>
<dbReference type="RefSeq" id="WP_120065487.1">
    <property type="nucleotide sequence ID" value="NZ_QZWH01000033.1"/>
</dbReference>
<dbReference type="Pfam" id="PF02878">
    <property type="entry name" value="PGM_PMM_I"/>
    <property type="match status" value="1"/>
</dbReference>
<dbReference type="InterPro" id="IPR016066">
    <property type="entry name" value="A-D-PHexomutase_CS"/>
</dbReference>
<evidence type="ECO:0000256" key="2">
    <source>
        <dbReference type="ARBA" id="ARBA00001946"/>
    </source>
</evidence>
<evidence type="ECO:0000256" key="9">
    <source>
        <dbReference type="ARBA" id="ARBA00022842"/>
    </source>
</evidence>
<feature type="domain" description="Alpha-D-phosphohexomutase alpha/beta/alpha" evidence="13">
    <location>
        <begin position="5"/>
        <end position="133"/>
    </location>
</feature>
<gene>
    <name evidence="16" type="ORF">D6029_14835</name>
</gene>
<evidence type="ECO:0000259" key="15">
    <source>
        <dbReference type="Pfam" id="PF02880"/>
    </source>
</evidence>
<dbReference type="InterPro" id="IPR005844">
    <property type="entry name" value="A-D-PHexomutase_a/b/a-I"/>
</dbReference>
<protein>
    <recommendedName>
        <fullName evidence="6">Phosphomannomutase</fullName>
        <ecNumber evidence="5">5.4.2.8</ecNumber>
    </recommendedName>
</protein>
<evidence type="ECO:0000259" key="14">
    <source>
        <dbReference type="Pfam" id="PF02879"/>
    </source>
</evidence>
<dbReference type="Proteomes" id="UP000276295">
    <property type="component" value="Unassembled WGS sequence"/>
</dbReference>
<dbReference type="GO" id="GO:0000287">
    <property type="term" value="F:magnesium ion binding"/>
    <property type="evidence" value="ECO:0007669"/>
    <property type="project" value="InterPro"/>
</dbReference>
<dbReference type="SUPFAM" id="SSF55957">
    <property type="entry name" value="Phosphoglucomutase, C-terminal domain"/>
    <property type="match status" value="1"/>
</dbReference>
<comment type="catalytic activity">
    <reaction evidence="1">
        <text>alpha-D-mannose 1-phosphate = D-mannose 6-phosphate</text>
        <dbReference type="Rhea" id="RHEA:11140"/>
        <dbReference type="ChEBI" id="CHEBI:58409"/>
        <dbReference type="ChEBI" id="CHEBI:58735"/>
        <dbReference type="EC" id="5.4.2.8"/>
    </reaction>
</comment>
<dbReference type="OrthoDB" id="9803322at2"/>
<keyword evidence="9 11" id="KW-0460">Magnesium</keyword>
<dbReference type="EC" id="5.4.2.8" evidence="5"/>
<feature type="domain" description="Alpha-D-phosphohexomutase alpha/beta/alpha" evidence="14">
    <location>
        <begin position="152"/>
        <end position="256"/>
    </location>
</feature>
<dbReference type="EMBL" id="QZWH01000033">
    <property type="protein sequence ID" value="RJT20943.1"/>
    <property type="molecule type" value="Genomic_DNA"/>
</dbReference>
<evidence type="ECO:0000256" key="8">
    <source>
        <dbReference type="ARBA" id="ARBA00022723"/>
    </source>
</evidence>
<dbReference type="InterPro" id="IPR005843">
    <property type="entry name" value="A-D-PHexomutase_C"/>
</dbReference>
<evidence type="ECO:0000256" key="4">
    <source>
        <dbReference type="ARBA" id="ARBA00010231"/>
    </source>
</evidence>
<dbReference type="PANTHER" id="PTHR43771">
    <property type="entry name" value="PHOSPHOMANNOMUTASE"/>
    <property type="match status" value="1"/>
</dbReference>
<feature type="domain" description="Alpha-D-phosphohexomutase C-terminal" evidence="12">
    <location>
        <begin position="415"/>
        <end position="444"/>
    </location>
</feature>
<evidence type="ECO:0000256" key="6">
    <source>
        <dbReference type="ARBA" id="ARBA00021706"/>
    </source>
</evidence>
<evidence type="ECO:0000256" key="7">
    <source>
        <dbReference type="ARBA" id="ARBA00022553"/>
    </source>
</evidence>
<dbReference type="InterPro" id="IPR036900">
    <property type="entry name" value="A-D-PHexomutase_C_sf"/>
</dbReference>
<dbReference type="InterPro" id="IPR016055">
    <property type="entry name" value="A-D-PHexomutase_a/b/a-I/II/III"/>
</dbReference>
<dbReference type="InterPro" id="IPR005846">
    <property type="entry name" value="A-D-PHexomutase_a/b/a-III"/>
</dbReference>
<dbReference type="Pfam" id="PF02879">
    <property type="entry name" value="PGM_PMM_II"/>
    <property type="match status" value="1"/>
</dbReference>
<dbReference type="PROSITE" id="PS00710">
    <property type="entry name" value="PGM_PMM"/>
    <property type="match status" value="1"/>
</dbReference>
<dbReference type="Gene3D" id="3.30.310.50">
    <property type="entry name" value="Alpha-D-phosphohexomutase, C-terminal domain"/>
    <property type="match status" value="1"/>
</dbReference>
<reference evidence="16 17" key="1">
    <citation type="submission" date="2018-09" db="EMBL/GenBank/DDBJ databases">
        <title>Draft genome sequence of Buttiauxella izardii CCUG 35510T.</title>
        <authorList>
            <person name="Salva-Serra F."/>
            <person name="Marathe N."/>
            <person name="Moore E."/>
            <person name="Stadler-Svensson L."/>
            <person name="Engstrom-Jakobsson H."/>
        </authorList>
    </citation>
    <scope>NUCLEOTIDE SEQUENCE [LARGE SCALE GENOMIC DNA]</scope>
    <source>
        <strain evidence="16 17">CCUG 35510</strain>
    </source>
</reference>
<dbReference type="CDD" id="cd03089">
    <property type="entry name" value="PMM_PGM"/>
    <property type="match status" value="1"/>
</dbReference>
<keyword evidence="10 16" id="KW-0413">Isomerase</keyword>
<evidence type="ECO:0000259" key="12">
    <source>
        <dbReference type="Pfam" id="PF00408"/>
    </source>
</evidence>
<dbReference type="InterPro" id="IPR005841">
    <property type="entry name" value="Alpha-D-phosphohexomutase_SF"/>
</dbReference>
<accession>A0A3A5JN96</accession>
<dbReference type="GO" id="GO:0004615">
    <property type="term" value="F:phosphomannomutase activity"/>
    <property type="evidence" value="ECO:0007669"/>
    <property type="project" value="UniProtKB-EC"/>
</dbReference>
<dbReference type="PANTHER" id="PTHR43771:SF1">
    <property type="entry name" value="PHOSPHOMANNOMUTASE"/>
    <property type="match status" value="1"/>
</dbReference>
<evidence type="ECO:0000256" key="10">
    <source>
        <dbReference type="ARBA" id="ARBA00023235"/>
    </source>
</evidence>
<evidence type="ECO:0000313" key="17">
    <source>
        <dbReference type="Proteomes" id="UP000276295"/>
    </source>
</evidence>
<keyword evidence="8 11" id="KW-0479">Metal-binding</keyword>
<dbReference type="SUPFAM" id="SSF53738">
    <property type="entry name" value="Phosphoglucomutase, first 3 domains"/>
    <property type="match status" value="3"/>
</dbReference>
<dbReference type="GO" id="GO:0005975">
    <property type="term" value="P:carbohydrate metabolic process"/>
    <property type="evidence" value="ECO:0007669"/>
    <property type="project" value="InterPro"/>
</dbReference>
<evidence type="ECO:0000256" key="1">
    <source>
        <dbReference type="ARBA" id="ARBA00000586"/>
    </source>
</evidence>
<organism evidence="16 17">
    <name type="scientific">Buttiauxella izardii</name>
    <dbReference type="NCBI Taxonomy" id="82991"/>
    <lineage>
        <taxon>Bacteria</taxon>
        <taxon>Pseudomonadati</taxon>
        <taxon>Pseudomonadota</taxon>
        <taxon>Gammaproteobacteria</taxon>
        <taxon>Enterobacterales</taxon>
        <taxon>Enterobacteriaceae</taxon>
        <taxon>Buttiauxella</taxon>
    </lineage>
</organism>
<evidence type="ECO:0000259" key="13">
    <source>
        <dbReference type="Pfam" id="PF02878"/>
    </source>
</evidence>
<dbReference type="InterPro" id="IPR005845">
    <property type="entry name" value="A-D-PHexomutase_a/b/a-II"/>
</dbReference>
<comment type="similarity">
    <text evidence="4 11">Belongs to the phosphohexose mutase family.</text>
</comment>
<dbReference type="AlphaFoldDB" id="A0A3A5JN96"/>
<evidence type="ECO:0000313" key="16">
    <source>
        <dbReference type="EMBL" id="RJT20943.1"/>
    </source>
</evidence>
<keyword evidence="7" id="KW-0597">Phosphoprotein</keyword>
<name>A0A3A5JN96_9ENTR</name>
<comment type="cofactor">
    <cofactor evidence="2">
        <name>Mg(2+)</name>
        <dbReference type="ChEBI" id="CHEBI:18420"/>
    </cofactor>
</comment>
<feature type="domain" description="Alpha-D-phosphohexomutase alpha/beta/alpha" evidence="15">
    <location>
        <begin position="262"/>
        <end position="370"/>
    </location>
</feature>